<dbReference type="PRINTS" id="PR00629">
    <property type="entry name" value="SHCPIDOMAIN"/>
</dbReference>
<dbReference type="InterPro" id="IPR006020">
    <property type="entry name" value="PTB/PI_dom"/>
</dbReference>
<dbReference type="Proteomes" id="UP001162164">
    <property type="component" value="Unassembled WGS sequence"/>
</dbReference>
<gene>
    <name evidence="4" type="ORF">NQ317_015597</name>
</gene>
<dbReference type="SMART" id="SM00252">
    <property type="entry name" value="SH2"/>
    <property type="match status" value="1"/>
</dbReference>
<keyword evidence="5" id="KW-1185">Reference proteome</keyword>
<keyword evidence="1" id="KW-0727">SH2 domain</keyword>
<dbReference type="InterPro" id="IPR036860">
    <property type="entry name" value="SH2_dom_sf"/>
</dbReference>
<name>A0ABQ9JXQ6_9CUCU</name>
<dbReference type="Pfam" id="PF00017">
    <property type="entry name" value="SH2"/>
    <property type="match status" value="1"/>
</dbReference>
<organism evidence="4 5">
    <name type="scientific">Molorchus minor</name>
    <dbReference type="NCBI Taxonomy" id="1323400"/>
    <lineage>
        <taxon>Eukaryota</taxon>
        <taxon>Metazoa</taxon>
        <taxon>Ecdysozoa</taxon>
        <taxon>Arthropoda</taxon>
        <taxon>Hexapoda</taxon>
        <taxon>Insecta</taxon>
        <taxon>Pterygota</taxon>
        <taxon>Neoptera</taxon>
        <taxon>Endopterygota</taxon>
        <taxon>Coleoptera</taxon>
        <taxon>Polyphaga</taxon>
        <taxon>Cucujiformia</taxon>
        <taxon>Chrysomeloidea</taxon>
        <taxon>Cerambycidae</taxon>
        <taxon>Lamiinae</taxon>
        <taxon>Monochamini</taxon>
        <taxon>Molorchus</taxon>
    </lineage>
</organism>
<evidence type="ECO:0000313" key="4">
    <source>
        <dbReference type="EMBL" id="KAJ8982085.1"/>
    </source>
</evidence>
<sequence length="176" mass="20039">MSAFNIKPSGGWIHSDNLIAKQGATYAVRYVGCLEVKVSMKTLDFKTRSSVIENHLTSIVRFFQRNGENDPIADLENEIWFHGRISRGEAENLLQKDGDFLVRESTNTLERQFVLSGMQDGNKKHLLLIDPEGVVRTKDRMFNSVSHLIQFHYENALPIISAESALVLRNKIPRHC</sequence>
<dbReference type="SUPFAM" id="SSF50729">
    <property type="entry name" value="PH domain-like"/>
    <property type="match status" value="1"/>
</dbReference>
<feature type="domain" description="PID" evidence="2">
    <location>
        <begin position="23"/>
        <end position="51"/>
    </location>
</feature>
<dbReference type="InterPro" id="IPR035676">
    <property type="entry name" value="SHC_SH2"/>
</dbReference>
<dbReference type="Gene3D" id="3.30.505.10">
    <property type="entry name" value="SH2 domain"/>
    <property type="match status" value="1"/>
</dbReference>
<evidence type="ECO:0000256" key="1">
    <source>
        <dbReference type="PROSITE-ProRule" id="PRU00191"/>
    </source>
</evidence>
<dbReference type="PROSITE" id="PS50001">
    <property type="entry name" value="SH2"/>
    <property type="match status" value="1"/>
</dbReference>
<dbReference type="PANTHER" id="PTHR10337">
    <property type="entry name" value="SHC TRANSFORMING PROTEIN"/>
    <property type="match status" value="1"/>
</dbReference>
<comment type="caution">
    <text evidence="4">The sequence shown here is derived from an EMBL/GenBank/DDBJ whole genome shotgun (WGS) entry which is preliminary data.</text>
</comment>
<reference evidence="4" key="1">
    <citation type="journal article" date="2023" name="Insect Mol. Biol.">
        <title>Genome sequencing provides insights into the evolution of gene families encoding plant cell wall-degrading enzymes in longhorned beetles.</title>
        <authorList>
            <person name="Shin N.R."/>
            <person name="Okamura Y."/>
            <person name="Kirsch R."/>
            <person name="Pauchet Y."/>
        </authorList>
    </citation>
    <scope>NUCLEOTIDE SEQUENCE</scope>
    <source>
        <strain evidence="4">MMC_N1</strain>
    </source>
</reference>
<proteinExistence type="predicted"/>
<dbReference type="InterPro" id="IPR006019">
    <property type="entry name" value="PID_Shc-like"/>
</dbReference>
<evidence type="ECO:0000259" key="3">
    <source>
        <dbReference type="PROSITE" id="PS50001"/>
    </source>
</evidence>
<dbReference type="InterPro" id="IPR051235">
    <property type="entry name" value="CEP152/SHC-Transforming"/>
</dbReference>
<dbReference type="CDD" id="cd09925">
    <property type="entry name" value="SH2_SHC"/>
    <property type="match status" value="1"/>
</dbReference>
<evidence type="ECO:0000313" key="5">
    <source>
        <dbReference type="Proteomes" id="UP001162164"/>
    </source>
</evidence>
<evidence type="ECO:0000259" key="2">
    <source>
        <dbReference type="PROSITE" id="PS01179"/>
    </source>
</evidence>
<feature type="domain" description="SH2" evidence="3">
    <location>
        <begin position="80"/>
        <end position="172"/>
    </location>
</feature>
<accession>A0ABQ9JXQ6</accession>
<dbReference type="PRINTS" id="PR00401">
    <property type="entry name" value="SH2DOMAIN"/>
</dbReference>
<dbReference type="PANTHER" id="PTHR10337:SF11">
    <property type="entry name" value="DSHC PROTEIN"/>
    <property type="match status" value="1"/>
</dbReference>
<dbReference type="PROSITE" id="PS01179">
    <property type="entry name" value="PID"/>
    <property type="match status" value="1"/>
</dbReference>
<dbReference type="EMBL" id="JAPWTJ010000147">
    <property type="protein sequence ID" value="KAJ8982085.1"/>
    <property type="molecule type" value="Genomic_DNA"/>
</dbReference>
<protein>
    <submittedName>
        <fullName evidence="4">Uncharacterized protein</fullName>
    </submittedName>
</protein>
<dbReference type="InterPro" id="IPR000980">
    <property type="entry name" value="SH2"/>
</dbReference>
<dbReference type="SUPFAM" id="SSF55550">
    <property type="entry name" value="SH2 domain"/>
    <property type="match status" value="1"/>
</dbReference>